<dbReference type="EMBL" id="FZMP01000098">
    <property type="protein sequence ID" value="SNQ60546.1"/>
    <property type="molecule type" value="Genomic_DNA"/>
</dbReference>
<dbReference type="OrthoDB" id="203178at2157"/>
<keyword evidence="1" id="KW-0175">Coiled coil</keyword>
<reference evidence="4" key="1">
    <citation type="submission" date="2017-06" db="EMBL/GenBank/DDBJ databases">
        <authorList>
            <person name="Cremers G."/>
        </authorList>
    </citation>
    <scope>NUCLEOTIDE SEQUENCE [LARGE SCALE GENOMIC DNA]</scope>
</reference>
<evidence type="ECO:0000256" key="1">
    <source>
        <dbReference type="SAM" id="Coils"/>
    </source>
</evidence>
<evidence type="ECO:0000313" key="4">
    <source>
        <dbReference type="Proteomes" id="UP000218615"/>
    </source>
</evidence>
<dbReference type="RefSeq" id="WP_096204946.1">
    <property type="nucleotide sequence ID" value="NZ_FZMP01000098.1"/>
</dbReference>
<feature type="coiled-coil region" evidence="1">
    <location>
        <begin position="202"/>
        <end position="229"/>
    </location>
</feature>
<evidence type="ECO:0000313" key="3">
    <source>
        <dbReference type="EMBL" id="SNQ60546.1"/>
    </source>
</evidence>
<sequence length="400" mass="46874">MTVYSHSRLTTFENCPLQYRLKYIDRIKTDESETIEAFMGSRVHEALEKLYGDMRLLKTNTPEELLSFYNDNWQKFYTNDVRIIRKGFSPENYRATGEKCIREYYARYSPFDDGKTLGLEQMIKIDIEGYKLQGFIDRLSSSGDRAYEIHDYKTSQRLPEQMHFETDRQLALYHIGVQDMFDDASQVSLVWHYLVYDKEIRSRRTQEDLSKLKSNIVALIEQVEKAQEEYEFPAVESGLCSWCEYQSLCPKRMHIVKTGQMSLNKYLGDPGVNLVNEYAQKSREKKELLDKVDTELEMLKEAIIAYAKKEGVEVIRGNDKQLRVKLGEKPYFPNKGEEGRGELENLIKNAGKWELVSDLNVYSLTKAMSDWSPELIEKIKEFQKKEESCRIYLSNLKEGN</sequence>
<dbReference type="Pfam" id="PF12705">
    <property type="entry name" value="PDDEXK_1"/>
    <property type="match status" value="1"/>
</dbReference>
<dbReference type="InterPro" id="IPR038726">
    <property type="entry name" value="PDDEXK_AddAB-type"/>
</dbReference>
<dbReference type="InterPro" id="IPR011604">
    <property type="entry name" value="PDDEXK-like_dom_sf"/>
</dbReference>
<dbReference type="AlphaFoldDB" id="A0A284VMN6"/>
<evidence type="ECO:0000259" key="2">
    <source>
        <dbReference type="Pfam" id="PF12705"/>
    </source>
</evidence>
<name>A0A284VMN6_9EURY</name>
<protein>
    <recommendedName>
        <fullName evidence="2">PD-(D/E)XK endonuclease-like domain-containing protein</fullName>
    </recommendedName>
</protein>
<dbReference type="Gene3D" id="3.90.320.10">
    <property type="match status" value="1"/>
</dbReference>
<feature type="domain" description="PD-(D/E)XK endonuclease-like" evidence="2">
    <location>
        <begin position="5"/>
        <end position="250"/>
    </location>
</feature>
<dbReference type="Proteomes" id="UP000218615">
    <property type="component" value="Unassembled WGS sequence"/>
</dbReference>
<keyword evidence="4" id="KW-1185">Reference proteome</keyword>
<accession>A0A284VMN6</accession>
<organism evidence="3 4">
    <name type="scientific">Candidatus Methanoperedens nitratireducens</name>
    <dbReference type="NCBI Taxonomy" id="1392998"/>
    <lineage>
        <taxon>Archaea</taxon>
        <taxon>Methanobacteriati</taxon>
        <taxon>Methanobacteriota</taxon>
        <taxon>Stenosarchaea group</taxon>
        <taxon>Methanomicrobia</taxon>
        <taxon>Methanosarcinales</taxon>
        <taxon>ANME-2 cluster</taxon>
        <taxon>Candidatus Methanoperedentaceae</taxon>
        <taxon>Candidatus Methanoperedens</taxon>
    </lineage>
</organism>
<gene>
    <name evidence="3" type="ORF">MNV_1870008</name>
</gene>
<proteinExistence type="predicted"/>